<sequence length="185" mass="21400">PVSYREHGLPVSENLLKQDFFASGPNQKWCGDITYLRTEEGWLYLAVVIDLWSRAVIGWSMSSRMTAQLACDALQMALWRRKRPEEVIVHTDRGGQYCSADYQALLKRHKLHGSMSARGNCYDNACAESFFHTLKVECIHGEHFISRENMRTTVFNYIECDYNRWRRHSACGGLSPEQFENENLA</sequence>
<dbReference type="NCBIfam" id="NF033516">
    <property type="entry name" value="transpos_IS3"/>
    <property type="match status" value="1"/>
</dbReference>
<evidence type="ECO:0000256" key="4">
    <source>
        <dbReference type="ARBA" id="ARBA00043964"/>
    </source>
</evidence>
<evidence type="ECO:0000259" key="5">
    <source>
        <dbReference type="PROSITE" id="PS50994"/>
    </source>
</evidence>
<dbReference type="Pfam" id="PF13333">
    <property type="entry name" value="rve_2"/>
    <property type="match status" value="1"/>
</dbReference>
<dbReference type="PANTHER" id="PTHR46889:SF6">
    <property type="entry name" value="TRANSPOSASE INSF FOR INSERTION SEQUENCE IS3B"/>
    <property type="match status" value="1"/>
</dbReference>
<dbReference type="FunFam" id="3.30.420.10:FF:000030">
    <property type="entry name" value="IS3, transposase orfB"/>
    <property type="match status" value="1"/>
</dbReference>
<dbReference type="Pfam" id="PF00665">
    <property type="entry name" value="rve"/>
    <property type="match status" value="1"/>
</dbReference>
<feature type="domain" description="Integrase catalytic" evidence="5">
    <location>
        <begin position="21"/>
        <end position="184"/>
    </location>
</feature>
<name>A0AAI9GQ72_PLUGE</name>
<dbReference type="InterPro" id="IPR036397">
    <property type="entry name" value="RNaseH_sf"/>
</dbReference>
<evidence type="ECO:0000256" key="1">
    <source>
        <dbReference type="ARBA" id="ARBA00022578"/>
    </source>
</evidence>
<dbReference type="EMBL" id="ABLOKC030000087">
    <property type="protein sequence ID" value="EML1474764.1"/>
    <property type="molecule type" value="Genomic_DNA"/>
</dbReference>
<dbReference type="PANTHER" id="PTHR46889">
    <property type="entry name" value="TRANSPOSASE INSF FOR INSERTION SEQUENCE IS3B-RELATED"/>
    <property type="match status" value="1"/>
</dbReference>
<dbReference type="InterPro" id="IPR012337">
    <property type="entry name" value="RNaseH-like_sf"/>
</dbReference>
<dbReference type="InterPro" id="IPR050900">
    <property type="entry name" value="Transposase_IS3/IS150/IS904"/>
</dbReference>
<reference evidence="6" key="1">
    <citation type="submission" date="2024-02" db="EMBL/GenBank/DDBJ databases">
        <authorList>
            <consortium name="Clinical and Environmental Microbiology Branch: Whole genome sequencing antimicrobial resistance pathogens in the healthcare setting"/>
        </authorList>
    </citation>
    <scope>NUCLEOTIDE SEQUENCE</scope>
    <source>
        <strain evidence="6">2021DK-00143</strain>
    </source>
</reference>
<accession>A0AAI9GQ72</accession>
<organism evidence="6">
    <name type="scientific">Pluralibacter gergoviae</name>
    <name type="common">Enterobacter gergoviae</name>
    <dbReference type="NCBI Taxonomy" id="61647"/>
    <lineage>
        <taxon>Bacteria</taxon>
        <taxon>Pseudomonadati</taxon>
        <taxon>Pseudomonadota</taxon>
        <taxon>Gammaproteobacteria</taxon>
        <taxon>Enterobacterales</taxon>
        <taxon>Enterobacteriaceae</taxon>
        <taxon>Pluralibacter</taxon>
    </lineage>
</organism>
<dbReference type="GO" id="GO:0015074">
    <property type="term" value="P:DNA integration"/>
    <property type="evidence" value="ECO:0007669"/>
    <property type="project" value="InterPro"/>
</dbReference>
<dbReference type="InterPro" id="IPR001584">
    <property type="entry name" value="Integrase_cat-core"/>
</dbReference>
<protein>
    <submittedName>
        <fullName evidence="6">IS3 family transposase</fullName>
    </submittedName>
</protein>
<evidence type="ECO:0000256" key="2">
    <source>
        <dbReference type="ARBA" id="ARBA00023125"/>
    </source>
</evidence>
<evidence type="ECO:0000313" key="6">
    <source>
        <dbReference type="EMBL" id="EML1474764.1"/>
    </source>
</evidence>
<dbReference type="InterPro" id="IPR048020">
    <property type="entry name" value="Transpos_IS3"/>
</dbReference>
<keyword evidence="2" id="KW-0238">DNA-binding</keyword>
<gene>
    <name evidence="6" type="ORF">QEG54_005633</name>
</gene>
<dbReference type="GO" id="GO:0003677">
    <property type="term" value="F:DNA binding"/>
    <property type="evidence" value="ECO:0007669"/>
    <property type="project" value="UniProtKB-KW"/>
</dbReference>
<comment type="caution">
    <text evidence="6">The sequence shown here is derived from an EMBL/GenBank/DDBJ whole genome shotgun (WGS) entry which is preliminary data.</text>
</comment>
<dbReference type="SUPFAM" id="SSF53098">
    <property type="entry name" value="Ribonuclease H-like"/>
    <property type="match status" value="1"/>
</dbReference>
<dbReference type="Gene3D" id="3.30.420.10">
    <property type="entry name" value="Ribonuclease H-like superfamily/Ribonuclease H"/>
    <property type="match status" value="1"/>
</dbReference>
<feature type="non-terminal residue" evidence="6">
    <location>
        <position position="1"/>
    </location>
</feature>
<dbReference type="PROSITE" id="PS50994">
    <property type="entry name" value="INTEGRASE"/>
    <property type="match status" value="1"/>
</dbReference>
<comment type="function">
    <text evidence="3">Involved in the transposition of the insertion sequence IS3.</text>
</comment>
<keyword evidence="1" id="KW-0815">Transposition</keyword>
<dbReference type="GO" id="GO:0032196">
    <property type="term" value="P:transposition"/>
    <property type="evidence" value="ECO:0007669"/>
    <property type="project" value="UniProtKB-KW"/>
</dbReference>
<proteinExistence type="inferred from homology"/>
<dbReference type="AlphaFoldDB" id="A0AAI9GQ72"/>
<comment type="similarity">
    <text evidence="4">Belongs to the transposase IS3/IS150/IS904 family.</text>
</comment>
<evidence type="ECO:0000256" key="3">
    <source>
        <dbReference type="ARBA" id="ARBA00037276"/>
    </source>
</evidence>